<proteinExistence type="predicted"/>
<dbReference type="WBParaSite" id="nRc.2.0.1.t01908-RA">
    <property type="protein sequence ID" value="nRc.2.0.1.t01908-RA"/>
    <property type="gene ID" value="nRc.2.0.1.g01908"/>
</dbReference>
<evidence type="ECO:0000256" key="1">
    <source>
        <dbReference type="SAM" id="MobiDB-lite"/>
    </source>
</evidence>
<dbReference type="AlphaFoldDB" id="A0A915HIT3"/>
<keyword evidence="2" id="KW-1185">Reference proteome</keyword>
<accession>A0A915HIT3</accession>
<sequence length="87" mass="10195">MVGSHSDKKIEETVKASKKPEFYDPTDKSYNPTEDACWSSDQANQAKQMQITMQIFRGKKLKFSPRRDFPELCEHEILHWKTIKASF</sequence>
<feature type="region of interest" description="Disordered" evidence="1">
    <location>
        <begin position="1"/>
        <end position="26"/>
    </location>
</feature>
<dbReference type="Proteomes" id="UP000887565">
    <property type="component" value="Unplaced"/>
</dbReference>
<evidence type="ECO:0000313" key="3">
    <source>
        <dbReference type="WBParaSite" id="nRc.2.0.1.t01908-RA"/>
    </source>
</evidence>
<organism evidence="2 3">
    <name type="scientific">Romanomermis culicivorax</name>
    <name type="common">Nematode worm</name>
    <dbReference type="NCBI Taxonomy" id="13658"/>
    <lineage>
        <taxon>Eukaryota</taxon>
        <taxon>Metazoa</taxon>
        <taxon>Ecdysozoa</taxon>
        <taxon>Nematoda</taxon>
        <taxon>Enoplea</taxon>
        <taxon>Dorylaimia</taxon>
        <taxon>Mermithida</taxon>
        <taxon>Mermithoidea</taxon>
        <taxon>Mermithidae</taxon>
        <taxon>Romanomermis</taxon>
    </lineage>
</organism>
<protein>
    <submittedName>
        <fullName evidence="3">Uncharacterized protein</fullName>
    </submittedName>
</protein>
<reference evidence="3" key="1">
    <citation type="submission" date="2022-11" db="UniProtKB">
        <authorList>
            <consortium name="WormBaseParasite"/>
        </authorList>
    </citation>
    <scope>IDENTIFICATION</scope>
</reference>
<evidence type="ECO:0000313" key="2">
    <source>
        <dbReference type="Proteomes" id="UP000887565"/>
    </source>
</evidence>
<name>A0A915HIT3_ROMCU</name>